<dbReference type="PIRSF" id="PIRSF000390">
    <property type="entry name" value="PLP_StrS"/>
    <property type="match status" value="1"/>
</dbReference>
<evidence type="ECO:0000256" key="1">
    <source>
        <dbReference type="ARBA" id="ARBA00037999"/>
    </source>
</evidence>
<dbReference type="InterPro" id="IPR015421">
    <property type="entry name" value="PyrdxlP-dep_Trfase_major"/>
</dbReference>
<evidence type="ECO:0000256" key="3">
    <source>
        <dbReference type="PIRSR" id="PIRSR000390-2"/>
    </source>
</evidence>
<dbReference type="InterPro" id="IPR000653">
    <property type="entry name" value="DegT/StrS_aminotransferase"/>
</dbReference>
<evidence type="ECO:0000256" key="2">
    <source>
        <dbReference type="PIRSR" id="PIRSR000390-1"/>
    </source>
</evidence>
<name>A0A0H3BJP8_TREPS</name>
<dbReference type="PANTHER" id="PTHR30244:SF34">
    <property type="entry name" value="DTDP-4-AMINO-4,6-DIDEOXYGALACTOSE TRANSAMINASE"/>
    <property type="match status" value="1"/>
</dbReference>
<dbReference type="GO" id="GO:0008483">
    <property type="term" value="F:transaminase activity"/>
    <property type="evidence" value="ECO:0007669"/>
    <property type="project" value="TreeGrafter"/>
</dbReference>
<keyword evidence="3 4" id="KW-0663">Pyridoxal phosphate</keyword>
<dbReference type="InterPro" id="IPR015422">
    <property type="entry name" value="PyrdxlP-dep_Trfase_small"/>
</dbReference>
<evidence type="ECO:0000256" key="4">
    <source>
        <dbReference type="RuleBase" id="RU004508"/>
    </source>
</evidence>
<comment type="similarity">
    <text evidence="1 4">Belongs to the DegT/DnrJ/EryC1 family.</text>
</comment>
<organism evidence="5 6">
    <name type="scientific">Treponema pallidum subsp. pallidum (strain SS14)</name>
    <dbReference type="NCBI Taxonomy" id="455434"/>
    <lineage>
        <taxon>Bacteria</taxon>
        <taxon>Pseudomonadati</taxon>
        <taxon>Spirochaetota</taxon>
        <taxon>Spirochaetia</taxon>
        <taxon>Spirochaetales</taxon>
        <taxon>Treponemataceae</taxon>
        <taxon>Treponema</taxon>
    </lineage>
</organism>
<feature type="modified residue" description="N6-(pyridoxal phosphate)lysine" evidence="3">
    <location>
        <position position="206"/>
    </location>
</feature>
<dbReference type="CDD" id="cd00616">
    <property type="entry name" value="AHBA_syn"/>
    <property type="match status" value="1"/>
</dbReference>
<dbReference type="SUPFAM" id="SSF53383">
    <property type="entry name" value="PLP-dependent transferases"/>
    <property type="match status" value="1"/>
</dbReference>
<sequence length="412" mass="45296">MEGTVKKKKEGVRDDNAQHAVFNKQVPFFVPSFSEAEERAVCDVLRSGWITTGTQALAFEKEFAAYVGAPYACAVNSATSGLLLTFDAMGIGPDSKILTSPYTFVSTASSALHLGAQVVYADIERDSYNISAECVEACLKKDARIRAIVPIHIAGNVCNMRDLNALARKYQVAVVEDAAHAFPSKTACGYAGTLSHAGVFSFYATKPLTTGEGGMVCTNDAKLAARIACLRSHGIDRAIWDRYTNGTAPWRYDVTSLGWKCNLPDILAAIGRVQLQKAAHLFAQRARIAAAFTRAFSRYEFFCTPPDGDGNAWHLYLLRLVPGTLSVSRDEFVRLLQERGLGVSMHFIPHFEMTFFKKSLCVRAEDFPECAHKYQHTLTLPLWPGMDDSCVAYVIETVVRTAQECAKGRAYI</sequence>
<proteinExistence type="inferred from homology"/>
<dbReference type="GeneID" id="93875873"/>
<dbReference type="InterPro" id="IPR015424">
    <property type="entry name" value="PyrdxlP-dep_Trfase"/>
</dbReference>
<dbReference type="Gene3D" id="3.40.640.10">
    <property type="entry name" value="Type I PLP-dependent aspartate aminotransferase-like (Major domain)"/>
    <property type="match status" value="1"/>
</dbReference>
<dbReference type="PATRIC" id="fig|455434.6.peg.79"/>
<dbReference type="KEGG" id="tpp:TPASS_0078"/>
<gene>
    <name evidence="5" type="primary">spsC</name>
    <name evidence="5" type="ordered locus">TPASS_0078</name>
</gene>
<dbReference type="GO" id="GO:0000271">
    <property type="term" value="P:polysaccharide biosynthetic process"/>
    <property type="evidence" value="ECO:0007669"/>
    <property type="project" value="TreeGrafter"/>
</dbReference>
<dbReference type="EMBL" id="CP000805">
    <property type="protein sequence ID" value="ACD70505.1"/>
    <property type="molecule type" value="Genomic_DNA"/>
</dbReference>
<dbReference type="Pfam" id="PF01041">
    <property type="entry name" value="DegT_DnrJ_EryC1"/>
    <property type="match status" value="1"/>
</dbReference>
<dbReference type="Gene3D" id="3.90.1150.10">
    <property type="entry name" value="Aspartate Aminotransferase, domain 1"/>
    <property type="match status" value="1"/>
</dbReference>
<feature type="active site" description="Proton acceptor" evidence="2">
    <location>
        <position position="206"/>
    </location>
</feature>
<evidence type="ECO:0000313" key="6">
    <source>
        <dbReference type="Proteomes" id="UP000001202"/>
    </source>
</evidence>
<evidence type="ECO:0000313" key="5">
    <source>
        <dbReference type="EMBL" id="ACD70505.1"/>
    </source>
</evidence>
<dbReference type="PANTHER" id="PTHR30244">
    <property type="entry name" value="TRANSAMINASE"/>
    <property type="match status" value="1"/>
</dbReference>
<dbReference type="GO" id="GO:0030170">
    <property type="term" value="F:pyridoxal phosphate binding"/>
    <property type="evidence" value="ECO:0007669"/>
    <property type="project" value="TreeGrafter"/>
</dbReference>
<dbReference type="Proteomes" id="UP000001202">
    <property type="component" value="Chromosome"/>
</dbReference>
<dbReference type="RefSeq" id="WP_010881527.1">
    <property type="nucleotide sequence ID" value="NC_010741.1"/>
</dbReference>
<dbReference type="AlphaFoldDB" id="A0A0H3BJP8"/>
<reference evidence="5 6" key="1">
    <citation type="journal article" date="2008" name="BMC Microbiol.">
        <title>Complete genome sequence of Treponema pallidum ssp. pallidum strain SS14 determined with oligonucleotide arrays.</title>
        <authorList>
            <person name="Matejkova P."/>
            <person name="Strouhal M."/>
            <person name="Smajs D."/>
            <person name="Norris S.J."/>
            <person name="Palzkill T."/>
            <person name="Petrosino J.F."/>
            <person name="Sodergren E."/>
            <person name="Norton J.E."/>
            <person name="Singh J."/>
            <person name="Richmond T.A."/>
            <person name="Molla M.N."/>
            <person name="Albert T.J."/>
            <person name="Weinstock G.M."/>
        </authorList>
    </citation>
    <scope>NUCLEOTIDE SEQUENCE [LARGE SCALE GENOMIC DNA]</scope>
    <source>
        <strain evidence="5 6">SS14</strain>
    </source>
</reference>
<accession>A0A0H3BJP8</accession>
<protein>
    <submittedName>
        <fullName evidence="5">Spore coat polysaccharide biosynthesis protein</fullName>
    </submittedName>
</protein>